<sequence>MEMADAGGEKEVYTRLLACDQWFTHMATKMPADDEVAGANLLTVALRLFFLDGLVEEAPKQIQVIHAKLEERHSDKSVLLRLAADFCYTTASSVVAFAATTTYADEVEAYLLVQYARKSHLACGLLKQARKLDMLAPPGSKRFASLAKDINPMLQDEPQPDDVAAHDGLLLVGGYCLERLVRKAVNQSGAQAGTCDQQLAMKLLEPSMEIVEMTERHTAFFNVLAQASLLDACAIERDYGALYRLKEHVLGLKTHGAIEEACDLLGAVARKGVASRRVPALAAAFVNTTDYLLDDFLPSLWKYTHAVKGARVLSAAAEAPLIRSSRAAAEIDSALDQYYALVDSEARQAIKLDQEVPHEVQQMTRRGEAAVQAARALAEFEDDFAGLMIAPAAEPGGNRPAALTISKATSVKTAKMAAEALWESAFKNIAATAALCRYSAFNLSRVPTA</sequence>
<proteinExistence type="predicted"/>
<evidence type="ECO:0000313" key="1">
    <source>
        <dbReference type="EMBL" id="EFN57901.1"/>
    </source>
</evidence>
<dbReference type="AlphaFoldDB" id="E1Z7D7"/>
<dbReference type="Proteomes" id="UP000008141">
    <property type="component" value="Unassembled WGS sequence"/>
</dbReference>
<accession>E1Z7D7</accession>
<evidence type="ECO:0000313" key="2">
    <source>
        <dbReference type="Proteomes" id="UP000008141"/>
    </source>
</evidence>
<dbReference type="EMBL" id="GL433838">
    <property type="protein sequence ID" value="EFN57901.1"/>
    <property type="molecule type" value="Genomic_DNA"/>
</dbReference>
<dbReference type="KEGG" id="cvr:CHLNCDRAFT_141946"/>
<name>E1Z7D7_CHLVA</name>
<reference evidence="1 2" key="1">
    <citation type="journal article" date="2010" name="Plant Cell">
        <title>The Chlorella variabilis NC64A genome reveals adaptation to photosymbiosis, coevolution with viruses, and cryptic sex.</title>
        <authorList>
            <person name="Blanc G."/>
            <person name="Duncan G."/>
            <person name="Agarkova I."/>
            <person name="Borodovsky M."/>
            <person name="Gurnon J."/>
            <person name="Kuo A."/>
            <person name="Lindquist E."/>
            <person name="Lucas S."/>
            <person name="Pangilinan J."/>
            <person name="Polle J."/>
            <person name="Salamov A."/>
            <person name="Terry A."/>
            <person name="Yamada T."/>
            <person name="Dunigan D.D."/>
            <person name="Grigoriev I.V."/>
            <person name="Claverie J.M."/>
            <person name="Van Etten J.L."/>
        </authorList>
    </citation>
    <scope>NUCLEOTIDE SEQUENCE [LARGE SCALE GENOMIC DNA]</scope>
    <source>
        <strain evidence="1 2">NC64A</strain>
    </source>
</reference>
<gene>
    <name evidence="1" type="ORF">CHLNCDRAFT_141946</name>
</gene>
<organism evidence="2">
    <name type="scientific">Chlorella variabilis</name>
    <name type="common">Green alga</name>
    <dbReference type="NCBI Taxonomy" id="554065"/>
    <lineage>
        <taxon>Eukaryota</taxon>
        <taxon>Viridiplantae</taxon>
        <taxon>Chlorophyta</taxon>
        <taxon>core chlorophytes</taxon>
        <taxon>Trebouxiophyceae</taxon>
        <taxon>Chlorellales</taxon>
        <taxon>Chlorellaceae</taxon>
        <taxon>Chlorella clade</taxon>
        <taxon>Chlorella</taxon>
    </lineage>
</organism>
<dbReference type="RefSeq" id="XP_005850003.1">
    <property type="nucleotide sequence ID" value="XM_005849941.1"/>
</dbReference>
<dbReference type="GeneID" id="17357791"/>
<keyword evidence="2" id="KW-1185">Reference proteome</keyword>
<dbReference type="InParanoid" id="E1Z7D7"/>
<protein>
    <submittedName>
        <fullName evidence="1">Uncharacterized protein</fullName>
    </submittedName>
</protein>